<accession>A0AB34JC64</accession>
<dbReference type="InterPro" id="IPR036116">
    <property type="entry name" value="FN3_sf"/>
</dbReference>
<dbReference type="InterPro" id="IPR003961">
    <property type="entry name" value="FN3_dom"/>
</dbReference>
<feature type="compositionally biased region" description="Basic and acidic residues" evidence="1">
    <location>
        <begin position="679"/>
        <end position="689"/>
    </location>
</feature>
<feature type="compositionally biased region" description="Pro residues" evidence="1">
    <location>
        <begin position="692"/>
        <end position="711"/>
    </location>
</feature>
<protein>
    <recommendedName>
        <fullName evidence="2">Fibronectin type-III domain-containing protein</fullName>
    </recommendedName>
</protein>
<dbReference type="Proteomes" id="UP001515480">
    <property type="component" value="Unassembled WGS sequence"/>
</dbReference>
<dbReference type="CDD" id="cd00063">
    <property type="entry name" value="FN3"/>
    <property type="match status" value="2"/>
</dbReference>
<feature type="domain" description="Fibronectin type-III" evidence="2">
    <location>
        <begin position="470"/>
        <end position="579"/>
    </location>
</feature>
<sequence length="899" mass="92629">MPPLLWTSREMAPREVGQPCRLHPSLVSEALGWPGHHQWQLRVALQLWQPEAELFLDFGGATLAQLSVSHAALAASARGGSLLALRLGADPRDELRLVFVAPAFSGAAADIRVACAARWPPSPPPPRPAVPPPPAAPPPPPTPPPAPPPPPRPPSPPPAPSPPRLPPRLPPRHPPRAPPSPPPPAPPAPPAPRPPPAPPPPPPPPPSPSPPLPPPSPGCPPPPPPPPSPPRACELQAEARLEAEGWAGHHDFALSLTFAFWSAGAAVTLAFRRGIALAPMGPPRAPLNALLLSAFSAEAPHELRLQLLPLPASAPRTLVAYVKSAELSALLGAGPADTPQLSRLAGLFISCDGDFALPPRAPPPLPHPPPPNPRPPPPRPPRPPPPPPRPPPPPPPRPPPRPPAPPLPPAAPPPPPAPPSPPPPPSPPSPPARPPRSPPPSPPPPPPPAPPPTPPAPPAAPPPSRLIAAAPRAITMLRQDCDSLHLGWAPPLDTGGWGEATGYAVYYERADAASPSTLPASYADLIARQLPHATAPATASAVLAGLAAATEYVVLVLPRNQHGWGTAWSEPVLVSTRRADAPPARPAAPAVHPHGAACAAVDVRLPPYGEGCGRVAEYLVQLSSDEAEGWATISHASAARGSASVRLEAIAADRPFRVRLLARSAGGTSAPSDATAVAPREEGGCRSQRDWPPAPPPAAAPPPPRRPPPRAAPAEDFSHAPHPAASSRVVPLLAAALALGAFSRRRRLRCPPLPPFPPLRRHCPPHSYHSVGGGGGGGGGEAASLARRLGVAALRGWGGLVQRGREASARWRGSSDLAAAAAEDEAEELWLRAPAEEPVPPADGLMTDVALRAAPRGLRVLGDQDEAALLARVAGLLGGQLADAAAEDRGGACEQTAKR</sequence>
<name>A0AB34JC64_PRYPA</name>
<feature type="region of interest" description="Disordered" evidence="1">
    <location>
        <begin position="122"/>
        <end position="232"/>
    </location>
</feature>
<dbReference type="Pfam" id="PF00041">
    <property type="entry name" value="fn3"/>
    <property type="match status" value="1"/>
</dbReference>
<evidence type="ECO:0000313" key="3">
    <source>
        <dbReference type="EMBL" id="KAL1519319.1"/>
    </source>
</evidence>
<proteinExistence type="predicted"/>
<evidence type="ECO:0000259" key="2">
    <source>
        <dbReference type="PROSITE" id="PS50853"/>
    </source>
</evidence>
<gene>
    <name evidence="3" type="ORF">AB1Y20_022845</name>
</gene>
<evidence type="ECO:0000256" key="1">
    <source>
        <dbReference type="SAM" id="MobiDB-lite"/>
    </source>
</evidence>
<dbReference type="InterPro" id="IPR013783">
    <property type="entry name" value="Ig-like_fold"/>
</dbReference>
<dbReference type="SMART" id="SM00060">
    <property type="entry name" value="FN3"/>
    <property type="match status" value="1"/>
</dbReference>
<organism evidence="3 4">
    <name type="scientific">Prymnesium parvum</name>
    <name type="common">Toxic golden alga</name>
    <dbReference type="NCBI Taxonomy" id="97485"/>
    <lineage>
        <taxon>Eukaryota</taxon>
        <taxon>Haptista</taxon>
        <taxon>Haptophyta</taxon>
        <taxon>Prymnesiophyceae</taxon>
        <taxon>Prymnesiales</taxon>
        <taxon>Prymnesiaceae</taxon>
        <taxon>Prymnesium</taxon>
    </lineage>
</organism>
<dbReference type="PROSITE" id="PS50853">
    <property type="entry name" value="FN3"/>
    <property type="match status" value="1"/>
</dbReference>
<evidence type="ECO:0000313" key="4">
    <source>
        <dbReference type="Proteomes" id="UP001515480"/>
    </source>
</evidence>
<dbReference type="Gene3D" id="2.60.40.10">
    <property type="entry name" value="Immunoglobulins"/>
    <property type="match status" value="1"/>
</dbReference>
<feature type="compositionally biased region" description="Pro residues" evidence="1">
    <location>
        <begin position="359"/>
        <end position="464"/>
    </location>
</feature>
<dbReference type="EMBL" id="JBGBPQ010000009">
    <property type="protein sequence ID" value="KAL1519319.1"/>
    <property type="molecule type" value="Genomic_DNA"/>
</dbReference>
<feature type="compositionally biased region" description="Pro residues" evidence="1">
    <location>
        <begin position="176"/>
        <end position="230"/>
    </location>
</feature>
<reference evidence="3 4" key="1">
    <citation type="journal article" date="2024" name="Science">
        <title>Giant polyketide synthase enzymes in the biosynthesis of giant marine polyether toxins.</title>
        <authorList>
            <person name="Fallon T.R."/>
            <person name="Shende V.V."/>
            <person name="Wierzbicki I.H."/>
            <person name="Pendleton A.L."/>
            <person name="Watervoot N.F."/>
            <person name="Auber R.P."/>
            <person name="Gonzalez D.J."/>
            <person name="Wisecaver J.H."/>
            <person name="Moore B.S."/>
        </authorList>
    </citation>
    <scope>NUCLEOTIDE SEQUENCE [LARGE SCALE GENOMIC DNA]</scope>
    <source>
        <strain evidence="3 4">12B1</strain>
    </source>
</reference>
<feature type="region of interest" description="Disordered" evidence="1">
    <location>
        <begin position="664"/>
        <end position="723"/>
    </location>
</feature>
<dbReference type="PRINTS" id="PR01217">
    <property type="entry name" value="PRICHEXTENSN"/>
</dbReference>
<dbReference type="AlphaFoldDB" id="A0AB34JC64"/>
<dbReference type="SUPFAM" id="SSF49265">
    <property type="entry name" value="Fibronectin type III"/>
    <property type="match status" value="1"/>
</dbReference>
<keyword evidence="4" id="KW-1185">Reference proteome</keyword>
<comment type="caution">
    <text evidence="3">The sequence shown here is derived from an EMBL/GenBank/DDBJ whole genome shotgun (WGS) entry which is preliminary data.</text>
</comment>
<feature type="compositionally biased region" description="Pro residues" evidence="1">
    <location>
        <begin position="122"/>
        <end position="169"/>
    </location>
</feature>
<feature type="region of interest" description="Disordered" evidence="1">
    <location>
        <begin position="358"/>
        <end position="465"/>
    </location>
</feature>